<sequence length="214" mass="24354">MDTSLFNMLSVEIQETIALFLSQHDLNVCVRVCQAWKTLFHPHLWSHIHHFLTIGGGWRYNFGSVLEANKHFIRSLRLESSSGKVLKKVLPLCPAFFPNLTAAYVKAPFGLDLDEDFARFIRLSSSGWRRLKFHKCRRLYSTVRFGMGASKALLEHAPTLEVLRTNFNSEMDQQLVDELLCSAPNLKELYLQNNHEDGCGGCLDAAAIVNSEWV</sequence>
<dbReference type="Proteomes" id="UP001194696">
    <property type="component" value="Unassembled WGS sequence"/>
</dbReference>
<organism evidence="1 2">
    <name type="scientific">Linnemannia gamsii</name>
    <dbReference type="NCBI Taxonomy" id="64522"/>
    <lineage>
        <taxon>Eukaryota</taxon>
        <taxon>Fungi</taxon>
        <taxon>Fungi incertae sedis</taxon>
        <taxon>Mucoromycota</taxon>
        <taxon>Mortierellomycotina</taxon>
        <taxon>Mortierellomycetes</taxon>
        <taxon>Mortierellales</taxon>
        <taxon>Mortierellaceae</taxon>
        <taxon>Linnemannia</taxon>
    </lineage>
</organism>
<evidence type="ECO:0000313" key="2">
    <source>
        <dbReference type="Proteomes" id="UP001194696"/>
    </source>
</evidence>
<comment type="caution">
    <text evidence="1">The sequence shown here is derived from an EMBL/GenBank/DDBJ whole genome shotgun (WGS) entry which is preliminary data.</text>
</comment>
<evidence type="ECO:0008006" key="3">
    <source>
        <dbReference type="Google" id="ProtNLM"/>
    </source>
</evidence>
<name>A0ABQ7K049_9FUNG</name>
<dbReference type="SUPFAM" id="SSF81383">
    <property type="entry name" value="F-box domain"/>
    <property type="match status" value="1"/>
</dbReference>
<dbReference type="Gene3D" id="3.80.10.10">
    <property type="entry name" value="Ribonuclease Inhibitor"/>
    <property type="match status" value="1"/>
</dbReference>
<proteinExistence type="predicted"/>
<protein>
    <recommendedName>
        <fullName evidence="3">F-box domain-containing protein</fullName>
    </recommendedName>
</protein>
<keyword evidence="2" id="KW-1185">Reference proteome</keyword>
<accession>A0ABQ7K049</accession>
<dbReference type="InterPro" id="IPR036047">
    <property type="entry name" value="F-box-like_dom_sf"/>
</dbReference>
<reference evidence="1 2" key="1">
    <citation type="journal article" date="2020" name="Fungal Divers.">
        <title>Resolving the Mortierellaceae phylogeny through synthesis of multi-gene phylogenetics and phylogenomics.</title>
        <authorList>
            <person name="Vandepol N."/>
            <person name="Liber J."/>
            <person name="Desiro A."/>
            <person name="Na H."/>
            <person name="Kennedy M."/>
            <person name="Barry K."/>
            <person name="Grigoriev I.V."/>
            <person name="Miller A.N."/>
            <person name="O'Donnell K."/>
            <person name="Stajich J.E."/>
            <person name="Bonito G."/>
        </authorList>
    </citation>
    <scope>NUCLEOTIDE SEQUENCE [LARGE SCALE GENOMIC DNA]</scope>
    <source>
        <strain evidence="1 2">AD045</strain>
    </source>
</reference>
<dbReference type="InterPro" id="IPR032675">
    <property type="entry name" value="LRR_dom_sf"/>
</dbReference>
<dbReference type="EMBL" id="JAAAIM010000421">
    <property type="protein sequence ID" value="KAG0288287.1"/>
    <property type="molecule type" value="Genomic_DNA"/>
</dbReference>
<evidence type="ECO:0000313" key="1">
    <source>
        <dbReference type="EMBL" id="KAG0288287.1"/>
    </source>
</evidence>
<gene>
    <name evidence="1" type="ORF">BGZ96_007925</name>
</gene>